<evidence type="ECO:0000313" key="3">
    <source>
        <dbReference type="Proteomes" id="UP000467840"/>
    </source>
</evidence>
<evidence type="ECO:0000259" key="1">
    <source>
        <dbReference type="PROSITE" id="PS51222"/>
    </source>
</evidence>
<evidence type="ECO:0000313" key="2">
    <source>
        <dbReference type="EMBL" id="KAF2302769.1"/>
    </source>
</evidence>
<dbReference type="InterPro" id="IPR013989">
    <property type="entry name" value="Dev_and_cell_death_domain"/>
</dbReference>
<name>A0A6A6LT35_HEVBR</name>
<dbReference type="AlphaFoldDB" id="A0A6A6LT35"/>
<accession>A0A6A6LT35</accession>
<proteinExistence type="predicted"/>
<dbReference type="PANTHER" id="PTHR46444">
    <property type="entry name" value="DCD (DEVELOPMENT AND CELL DEATH) DOMAIN PROTEIN-RELATED"/>
    <property type="match status" value="1"/>
</dbReference>
<organism evidence="2 3">
    <name type="scientific">Hevea brasiliensis</name>
    <name type="common">Para rubber tree</name>
    <name type="synonym">Siphonia brasiliensis</name>
    <dbReference type="NCBI Taxonomy" id="3981"/>
    <lineage>
        <taxon>Eukaryota</taxon>
        <taxon>Viridiplantae</taxon>
        <taxon>Streptophyta</taxon>
        <taxon>Embryophyta</taxon>
        <taxon>Tracheophyta</taxon>
        <taxon>Spermatophyta</taxon>
        <taxon>Magnoliopsida</taxon>
        <taxon>eudicotyledons</taxon>
        <taxon>Gunneridae</taxon>
        <taxon>Pentapetalae</taxon>
        <taxon>rosids</taxon>
        <taxon>fabids</taxon>
        <taxon>Malpighiales</taxon>
        <taxon>Euphorbiaceae</taxon>
        <taxon>Crotonoideae</taxon>
        <taxon>Micrandreae</taxon>
        <taxon>Hevea</taxon>
    </lineage>
</organism>
<dbReference type="Proteomes" id="UP000467840">
    <property type="component" value="Chromosome 16"/>
</dbReference>
<protein>
    <recommendedName>
        <fullName evidence="1">DCD domain-containing protein</fullName>
    </recommendedName>
</protein>
<dbReference type="PROSITE" id="PS51222">
    <property type="entry name" value="DCD"/>
    <property type="match status" value="1"/>
</dbReference>
<dbReference type="EMBL" id="JAAGAX010000009">
    <property type="protein sequence ID" value="KAF2302769.1"/>
    <property type="molecule type" value="Genomic_DNA"/>
</dbReference>
<dbReference type="Pfam" id="PF10539">
    <property type="entry name" value="Dev_Cell_Death"/>
    <property type="match status" value="1"/>
</dbReference>
<gene>
    <name evidence="2" type="ORF">GH714_006887</name>
</gene>
<feature type="domain" description="DCD" evidence="1">
    <location>
        <begin position="1"/>
        <end position="68"/>
    </location>
</feature>
<reference evidence="2 3" key="1">
    <citation type="journal article" date="2020" name="Mol. Plant">
        <title>The Chromosome-Based Rubber Tree Genome Provides New Insights into Spurge Genome Evolution and Rubber Biosynthesis.</title>
        <authorList>
            <person name="Liu J."/>
            <person name="Shi C."/>
            <person name="Shi C.C."/>
            <person name="Li W."/>
            <person name="Zhang Q.J."/>
            <person name="Zhang Y."/>
            <person name="Li K."/>
            <person name="Lu H.F."/>
            <person name="Shi C."/>
            <person name="Zhu S.T."/>
            <person name="Xiao Z.Y."/>
            <person name="Nan H."/>
            <person name="Yue Y."/>
            <person name="Zhu X.G."/>
            <person name="Wu Y."/>
            <person name="Hong X.N."/>
            <person name="Fan G.Y."/>
            <person name="Tong Y."/>
            <person name="Zhang D."/>
            <person name="Mao C.L."/>
            <person name="Liu Y.L."/>
            <person name="Hao S.J."/>
            <person name="Liu W.Q."/>
            <person name="Lv M.Q."/>
            <person name="Zhang H.B."/>
            <person name="Liu Y."/>
            <person name="Hu-Tang G.R."/>
            <person name="Wang J.P."/>
            <person name="Wang J.H."/>
            <person name="Sun Y.H."/>
            <person name="Ni S.B."/>
            <person name="Chen W.B."/>
            <person name="Zhang X.C."/>
            <person name="Jiao Y.N."/>
            <person name="Eichler E.E."/>
            <person name="Li G.H."/>
            <person name="Liu X."/>
            <person name="Gao L.Z."/>
        </authorList>
    </citation>
    <scope>NUCLEOTIDE SEQUENCE [LARGE SCALE GENOMIC DNA]</scope>
    <source>
        <strain evidence="3">cv. GT1</strain>
        <tissue evidence="2">Leaf</tissue>
    </source>
</reference>
<dbReference type="PANTHER" id="PTHR46444:SF9">
    <property type="entry name" value="DCD (DEVELOPMENT AND CELL DEATH) DOMAIN PROTEIN"/>
    <property type="match status" value="1"/>
</dbReference>
<comment type="caution">
    <text evidence="2">The sequence shown here is derived from an EMBL/GenBank/DDBJ whole genome shotgun (WGS) entry which is preliminary data.</text>
</comment>
<sequence>MAYFRHPLMVRLTLCPMPSNLLESNTLHSPLPESEFRGAIRENYFSAYKFNFGLSEKQVRKLLLFFSLRKLKDKCLQRHFTNFEVGCPMRNGLKLGHESGPLVSNEQVGDPMGVRRFFYDIRFVTRNAMRIEHNVDIDPMSVVMTNNLGHATPSKADHITTGMISGLEDKWNEQNGFGMQISSEYPCLYQSISPVHSSKSKFEENSLVNSQHQLSMESQNLNIFNSTTCGDATISSALTALPYYTDASVLNYRHSSLLECTLHNSIFPCLENESLSSYMESKCTSRSGIISSGLSANVPNVLSRCPVPYQYMCLSQGPNILKTW</sequence>
<keyword evidence="3" id="KW-1185">Reference proteome</keyword>